<keyword evidence="9" id="KW-0812">Transmembrane</keyword>
<dbReference type="Gene3D" id="2.60.40.4100">
    <property type="entry name" value="Zona pellucida, ZP-C domain"/>
    <property type="match status" value="1"/>
</dbReference>
<keyword evidence="3" id="KW-1003">Cell membrane</keyword>
<evidence type="ECO:0000256" key="3">
    <source>
        <dbReference type="ARBA" id="ARBA00022475"/>
    </source>
</evidence>
<keyword evidence="5" id="KW-0732">Signal</keyword>
<keyword evidence="6 9" id="KW-0472">Membrane</keyword>
<organism evidence="11 12">
    <name type="scientific">Cyprinodon variegatus</name>
    <name type="common">Sheepshead minnow</name>
    <dbReference type="NCBI Taxonomy" id="28743"/>
    <lineage>
        <taxon>Eukaryota</taxon>
        <taxon>Metazoa</taxon>
        <taxon>Chordata</taxon>
        <taxon>Craniata</taxon>
        <taxon>Vertebrata</taxon>
        <taxon>Euteleostomi</taxon>
        <taxon>Actinopterygii</taxon>
        <taxon>Neopterygii</taxon>
        <taxon>Teleostei</taxon>
        <taxon>Neoteleostei</taxon>
        <taxon>Acanthomorphata</taxon>
        <taxon>Ovalentaria</taxon>
        <taxon>Atherinomorphae</taxon>
        <taxon>Cyprinodontiformes</taxon>
        <taxon>Cyprinodontidae</taxon>
        <taxon>Cyprinodon</taxon>
    </lineage>
</organism>
<evidence type="ECO:0000256" key="7">
    <source>
        <dbReference type="ARBA" id="ARBA00023157"/>
    </source>
</evidence>
<evidence type="ECO:0000256" key="2">
    <source>
        <dbReference type="ARBA" id="ARBA00004613"/>
    </source>
</evidence>
<dbReference type="PROSITE" id="PS00682">
    <property type="entry name" value="ZP_1"/>
    <property type="match status" value="1"/>
</dbReference>
<dbReference type="PROSITE" id="PS51034">
    <property type="entry name" value="ZP_2"/>
    <property type="match status" value="1"/>
</dbReference>
<dbReference type="PANTHER" id="PTHR14002">
    <property type="entry name" value="ENDOGLIN/TGF-BETA RECEPTOR TYPE III"/>
    <property type="match status" value="1"/>
</dbReference>
<evidence type="ECO:0000313" key="11">
    <source>
        <dbReference type="Ensembl" id="ENSCVAP00000000829.1"/>
    </source>
</evidence>
<evidence type="ECO:0000256" key="1">
    <source>
        <dbReference type="ARBA" id="ARBA00004236"/>
    </source>
</evidence>
<dbReference type="PRINTS" id="PR00023">
    <property type="entry name" value="ZPELLUCIDA"/>
</dbReference>
<name>A0A3Q2C838_CYPVA</name>
<sequence length="604" mass="67698">LSSDGDCIIGPKPDSEEAKFKIREKDASYEAQVKGAVQTITSSMKCYVHFDVSFSIKVNLNLFNFGEQAALHFSSVSNDPEEVSLFLVCYLYIFCTLLIYFNTEVNGFSRTYLYMSFSIRCFVNMICTVTGPTVVDSQGYQSSVTDRCMYSLLSDSSSSFEVLANFQERRRRDVSFLDSVSLRPVGSNDYFHLEQGGRVKTVLTLNSSAQQIQNIMLSKDKTGLSAVFSFSGLKISVMFDGYTAQIHMNGFPQKHEAELSFFFINFFHFASCERQYEDPFACFQNKMSLSFPAAEPQAFCQDKLCGDHEFCGNKHSGKPGCLCRALFASKYKVSGTLGEPAVCKQNSGSITLVGCLLEEKGIDYSVLHLNDQSCRGVMDEESHTIHPCIPLFWNHFVNYENTIMTQNSSDVITRHDQVYIDFSCHHTQPEIKVVELRIKDNSVVQHIKSGEWSYSVSMKAYVNAGYTKPIDSAVLLNQKIWVELKTDGLDANTVAVVMDSCWATSQESDSSKPRYDLINDGCANPNDGTVEVEANGEGTSCYFSYNMFEFSGSAGEVYLHCKLQLCPKQQNNCIPDCSGGFRRRRRSATLRDGDPGFISLAWIH</sequence>
<reference evidence="11" key="2">
    <citation type="submission" date="2025-09" db="UniProtKB">
        <authorList>
            <consortium name="Ensembl"/>
        </authorList>
    </citation>
    <scope>IDENTIFICATION</scope>
</reference>
<keyword evidence="8" id="KW-0325">Glycoprotein</keyword>
<dbReference type="InterPro" id="IPR055355">
    <property type="entry name" value="ZP-C"/>
</dbReference>
<dbReference type="GeneTree" id="ENSGT00940000156038"/>
<dbReference type="GO" id="GO:0005576">
    <property type="term" value="C:extracellular region"/>
    <property type="evidence" value="ECO:0007669"/>
    <property type="project" value="UniProtKB-SubCell"/>
</dbReference>
<keyword evidence="4" id="KW-0964">Secreted</keyword>
<protein>
    <recommendedName>
        <fullName evidence="10">ZP domain-containing protein</fullName>
    </recommendedName>
</protein>
<dbReference type="SMART" id="SM00241">
    <property type="entry name" value="ZP"/>
    <property type="match status" value="1"/>
</dbReference>
<dbReference type="Pfam" id="PF00100">
    <property type="entry name" value="Zona_pellucida"/>
    <property type="match status" value="1"/>
</dbReference>
<dbReference type="Gene3D" id="2.60.40.3210">
    <property type="entry name" value="Zona pellucida, ZP-N domain"/>
    <property type="match status" value="1"/>
</dbReference>
<dbReference type="InterPro" id="IPR048290">
    <property type="entry name" value="ZP_chr"/>
</dbReference>
<dbReference type="GO" id="GO:0005886">
    <property type="term" value="C:plasma membrane"/>
    <property type="evidence" value="ECO:0007669"/>
    <property type="project" value="UniProtKB-SubCell"/>
</dbReference>
<feature type="transmembrane region" description="Helical" evidence="9">
    <location>
        <begin position="83"/>
        <end position="101"/>
    </location>
</feature>
<feature type="transmembrane region" description="Helical" evidence="9">
    <location>
        <begin position="113"/>
        <end position="135"/>
    </location>
</feature>
<evidence type="ECO:0000259" key="10">
    <source>
        <dbReference type="PROSITE" id="PS51034"/>
    </source>
</evidence>
<dbReference type="PANTHER" id="PTHR14002:SF50">
    <property type="entry name" value="ALPHA-TECTORIN-LIKE-RELATED"/>
    <property type="match status" value="1"/>
</dbReference>
<reference evidence="11" key="1">
    <citation type="submission" date="2025-08" db="UniProtKB">
        <authorList>
            <consortium name="Ensembl"/>
        </authorList>
    </citation>
    <scope>IDENTIFICATION</scope>
</reference>
<proteinExistence type="predicted"/>
<keyword evidence="12" id="KW-1185">Reference proteome</keyword>
<feature type="domain" description="ZP" evidence="10">
    <location>
        <begin position="342"/>
        <end position="584"/>
    </location>
</feature>
<dbReference type="Proteomes" id="UP000265020">
    <property type="component" value="Unassembled WGS sequence"/>
</dbReference>
<keyword evidence="7" id="KW-1015">Disulfide bond</keyword>
<keyword evidence="9" id="KW-1133">Transmembrane helix</keyword>
<evidence type="ECO:0000256" key="6">
    <source>
        <dbReference type="ARBA" id="ARBA00023136"/>
    </source>
</evidence>
<comment type="subcellular location">
    <subcellularLocation>
        <location evidence="1">Cell membrane</location>
    </subcellularLocation>
    <subcellularLocation>
        <location evidence="2">Secreted</location>
    </subcellularLocation>
</comment>
<dbReference type="InterPro" id="IPR001507">
    <property type="entry name" value="ZP_dom"/>
</dbReference>
<evidence type="ECO:0000256" key="4">
    <source>
        <dbReference type="ARBA" id="ARBA00022525"/>
    </source>
</evidence>
<accession>A0A3Q2C838</accession>
<evidence type="ECO:0000256" key="5">
    <source>
        <dbReference type="ARBA" id="ARBA00022729"/>
    </source>
</evidence>
<evidence type="ECO:0000256" key="9">
    <source>
        <dbReference type="SAM" id="Phobius"/>
    </source>
</evidence>
<dbReference type="Ensembl" id="ENSCVAT00000014410.1">
    <property type="protein sequence ID" value="ENSCVAP00000000829.1"/>
    <property type="gene ID" value="ENSCVAG00000001836.1"/>
</dbReference>
<evidence type="ECO:0000256" key="8">
    <source>
        <dbReference type="ARBA" id="ARBA00023180"/>
    </source>
</evidence>
<dbReference type="InterPro" id="IPR042235">
    <property type="entry name" value="ZP-C_dom"/>
</dbReference>
<dbReference type="InterPro" id="IPR017977">
    <property type="entry name" value="ZP_dom_CS"/>
</dbReference>
<dbReference type="AlphaFoldDB" id="A0A3Q2C838"/>
<evidence type="ECO:0000313" key="12">
    <source>
        <dbReference type="Proteomes" id="UP000265020"/>
    </source>
</evidence>